<evidence type="ECO:0000256" key="6">
    <source>
        <dbReference type="ARBA" id="ARBA00022857"/>
    </source>
</evidence>
<proteinExistence type="inferred from homology"/>
<feature type="binding site" evidence="10">
    <location>
        <begin position="71"/>
        <end position="74"/>
    </location>
    <ligand>
        <name>NADP(+)</name>
        <dbReference type="ChEBI" id="CHEBI:58349"/>
    </ligand>
</feature>
<dbReference type="InterPro" id="IPR036291">
    <property type="entry name" value="NAD(P)-bd_dom_sf"/>
</dbReference>
<dbReference type="Gene3D" id="1.10.3730.10">
    <property type="entry name" value="ProC C-terminal domain-like"/>
    <property type="match status" value="1"/>
</dbReference>
<evidence type="ECO:0000256" key="5">
    <source>
        <dbReference type="ARBA" id="ARBA00022650"/>
    </source>
</evidence>
<dbReference type="Gene3D" id="3.40.50.720">
    <property type="entry name" value="NAD(P)-binding Rossmann-like Domain"/>
    <property type="match status" value="1"/>
</dbReference>
<dbReference type="InterPro" id="IPR028939">
    <property type="entry name" value="P5C_Rdtase_cat_N"/>
</dbReference>
<comment type="similarity">
    <text evidence="2 8">Belongs to the pyrroline-5-carboxylate reductase family.</text>
</comment>
<keyword evidence="7 8" id="KW-0560">Oxidoreductase</keyword>
<name>A0A286TZV8_9BACT</name>
<evidence type="ECO:0000259" key="12">
    <source>
        <dbReference type="Pfam" id="PF14748"/>
    </source>
</evidence>
<dbReference type="InterPro" id="IPR000304">
    <property type="entry name" value="Pyrroline-COOH_reductase"/>
</dbReference>
<organism evidence="13 14">
    <name type="scientific">Candidatus Scalindua japonica</name>
    <dbReference type="NCBI Taxonomy" id="1284222"/>
    <lineage>
        <taxon>Bacteria</taxon>
        <taxon>Pseudomonadati</taxon>
        <taxon>Planctomycetota</taxon>
        <taxon>Candidatus Brocadiia</taxon>
        <taxon>Candidatus Brocadiales</taxon>
        <taxon>Candidatus Scalinduaceae</taxon>
        <taxon>Candidatus Scalindua</taxon>
    </lineage>
</organism>
<gene>
    <name evidence="8" type="primary">proC</name>
    <name evidence="13" type="ORF">SCALIN_C22_0150</name>
</gene>
<dbReference type="InterPro" id="IPR008927">
    <property type="entry name" value="6-PGluconate_DH-like_C_sf"/>
</dbReference>
<dbReference type="SUPFAM" id="SSF51735">
    <property type="entry name" value="NAD(P)-binding Rossmann-fold domains"/>
    <property type="match status" value="1"/>
</dbReference>
<evidence type="ECO:0000256" key="9">
    <source>
        <dbReference type="NCBIfam" id="TIGR00112"/>
    </source>
</evidence>
<dbReference type="EC" id="1.5.1.2" evidence="8 9"/>
<dbReference type="FunFam" id="3.40.50.720:FF:000190">
    <property type="entry name" value="Pyrroline-5-carboxylate reductase"/>
    <property type="match status" value="1"/>
</dbReference>
<evidence type="ECO:0000256" key="10">
    <source>
        <dbReference type="PIRSR" id="PIRSR000193-1"/>
    </source>
</evidence>
<keyword evidence="5 8" id="KW-0641">Proline biosynthesis</keyword>
<accession>A0A286TZV8</accession>
<dbReference type="EMBL" id="BAOS01000022">
    <property type="protein sequence ID" value="GAX61439.1"/>
    <property type="molecule type" value="Genomic_DNA"/>
</dbReference>
<dbReference type="NCBIfam" id="TIGR00112">
    <property type="entry name" value="proC"/>
    <property type="match status" value="1"/>
</dbReference>
<dbReference type="Proteomes" id="UP000218542">
    <property type="component" value="Unassembled WGS sequence"/>
</dbReference>
<keyword evidence="6 8" id="KW-0521">NADP</keyword>
<dbReference type="GO" id="GO:0055129">
    <property type="term" value="P:L-proline biosynthetic process"/>
    <property type="evidence" value="ECO:0007669"/>
    <property type="project" value="UniProtKB-UniRule"/>
</dbReference>
<dbReference type="HAMAP" id="MF_01925">
    <property type="entry name" value="P5C_reductase"/>
    <property type="match status" value="1"/>
</dbReference>
<dbReference type="PIRSF" id="PIRSF000193">
    <property type="entry name" value="Pyrrol-5-carb_rd"/>
    <property type="match status" value="1"/>
</dbReference>
<evidence type="ECO:0000256" key="3">
    <source>
        <dbReference type="ARBA" id="ARBA00022490"/>
    </source>
</evidence>
<evidence type="ECO:0000313" key="14">
    <source>
        <dbReference type="Proteomes" id="UP000218542"/>
    </source>
</evidence>
<dbReference type="InterPro" id="IPR029036">
    <property type="entry name" value="P5CR_dimer"/>
</dbReference>
<keyword evidence="14" id="KW-1185">Reference proteome</keyword>
<evidence type="ECO:0000256" key="4">
    <source>
        <dbReference type="ARBA" id="ARBA00022605"/>
    </source>
</evidence>
<dbReference type="PANTHER" id="PTHR11645:SF0">
    <property type="entry name" value="PYRROLINE-5-CARBOXYLATE REDUCTASE 3"/>
    <property type="match status" value="1"/>
</dbReference>
<evidence type="ECO:0000313" key="13">
    <source>
        <dbReference type="EMBL" id="GAX61439.1"/>
    </source>
</evidence>
<comment type="caution">
    <text evidence="13">The sequence shown here is derived from an EMBL/GenBank/DDBJ whole genome shotgun (WGS) entry which is preliminary data.</text>
</comment>
<dbReference type="UniPathway" id="UPA00098">
    <property type="reaction ID" value="UER00361"/>
</dbReference>
<evidence type="ECO:0000259" key="11">
    <source>
        <dbReference type="Pfam" id="PF03807"/>
    </source>
</evidence>
<dbReference type="Pfam" id="PF03807">
    <property type="entry name" value="F420_oxidored"/>
    <property type="match status" value="1"/>
</dbReference>
<feature type="domain" description="Pyrroline-5-carboxylate reductase dimerisation" evidence="12">
    <location>
        <begin position="163"/>
        <end position="267"/>
    </location>
</feature>
<comment type="catalytic activity">
    <reaction evidence="8">
        <text>L-proline + NADP(+) = (S)-1-pyrroline-5-carboxylate + NADPH + 2 H(+)</text>
        <dbReference type="Rhea" id="RHEA:14109"/>
        <dbReference type="ChEBI" id="CHEBI:15378"/>
        <dbReference type="ChEBI" id="CHEBI:17388"/>
        <dbReference type="ChEBI" id="CHEBI:57783"/>
        <dbReference type="ChEBI" id="CHEBI:58349"/>
        <dbReference type="ChEBI" id="CHEBI:60039"/>
        <dbReference type="EC" id="1.5.1.2"/>
    </reaction>
</comment>
<comment type="subcellular location">
    <subcellularLocation>
        <location evidence="1 8">Cytoplasm</location>
    </subcellularLocation>
</comment>
<comment type="pathway">
    <text evidence="8">Amino-acid biosynthesis; L-proline biosynthesis; L-proline from L-glutamate 5-semialdehyde: step 1/1.</text>
</comment>
<evidence type="ECO:0000256" key="2">
    <source>
        <dbReference type="ARBA" id="ARBA00005525"/>
    </source>
</evidence>
<comment type="catalytic activity">
    <reaction evidence="8">
        <text>L-proline + NAD(+) = (S)-1-pyrroline-5-carboxylate + NADH + 2 H(+)</text>
        <dbReference type="Rhea" id="RHEA:14105"/>
        <dbReference type="ChEBI" id="CHEBI:15378"/>
        <dbReference type="ChEBI" id="CHEBI:17388"/>
        <dbReference type="ChEBI" id="CHEBI:57540"/>
        <dbReference type="ChEBI" id="CHEBI:57945"/>
        <dbReference type="ChEBI" id="CHEBI:60039"/>
        <dbReference type="EC" id="1.5.1.2"/>
    </reaction>
</comment>
<evidence type="ECO:0000256" key="1">
    <source>
        <dbReference type="ARBA" id="ARBA00004496"/>
    </source>
</evidence>
<reference evidence="13 14" key="1">
    <citation type="journal article" date="2017" name="Environ. Microbiol. Rep.">
        <title>Genetic diversity of marine anaerobic ammonium-oxidizing bacteria as revealed by genomic and proteomic analyses of 'Candidatus Scalindua japonica'.</title>
        <authorList>
            <person name="Oshiki M."/>
            <person name="Mizuto K."/>
            <person name="Kimura Z."/>
            <person name="Kindaichi T."/>
            <person name="Satoh H."/>
            <person name="Okabe S."/>
        </authorList>
    </citation>
    <scope>NUCLEOTIDE SEQUENCE [LARGE SCALE GENOMIC DNA]</scope>
    <source>
        <strain evidence="14">husup-a2</strain>
    </source>
</reference>
<comment type="function">
    <text evidence="8">Catalyzes the reduction of 1-pyrroline-5-carboxylate (PCA) to L-proline.</text>
</comment>
<dbReference type="GO" id="GO:0005737">
    <property type="term" value="C:cytoplasm"/>
    <property type="evidence" value="ECO:0007669"/>
    <property type="project" value="UniProtKB-SubCell"/>
</dbReference>
<dbReference type="GO" id="GO:0004735">
    <property type="term" value="F:pyrroline-5-carboxylate reductase activity"/>
    <property type="evidence" value="ECO:0007669"/>
    <property type="project" value="UniProtKB-UniRule"/>
</dbReference>
<dbReference type="AlphaFoldDB" id="A0A286TZV8"/>
<sequence>MLKEKIGFIGGGKMAEALVKGLLRTKLSPVDNIIVSDVDNKRCKTLEKEIGINTSLENKKVIANSDVIILAVKPNVVGVILEELKNDITEKHLVVSIAAGIPLDFMESSLNKGCRVTRVMPNTPCLVGEAAAGYALGKNATPNDGELVGQILNAVGKSFLLEEKYLDAVTGLSGSGPAFIYMVIEALTDGGVKMGLPRDVSTALAAQTVFGAAKMVLESGMHVGELKDSVTSPGGTTIEGLHALEKGGLRSTLINAVEVATKKSKRLGRAFSKQRK</sequence>
<dbReference type="OrthoDB" id="9805754at2"/>
<feature type="domain" description="Pyrroline-5-carboxylate reductase catalytic N-terminal" evidence="11">
    <location>
        <begin position="5"/>
        <end position="100"/>
    </location>
</feature>
<keyword evidence="3 8" id="KW-0963">Cytoplasm</keyword>
<dbReference type="Pfam" id="PF14748">
    <property type="entry name" value="P5CR_dimer"/>
    <property type="match status" value="1"/>
</dbReference>
<keyword evidence="4 8" id="KW-0028">Amino-acid biosynthesis</keyword>
<feature type="binding site" evidence="10">
    <location>
        <begin position="9"/>
        <end position="14"/>
    </location>
    <ligand>
        <name>NADP(+)</name>
        <dbReference type="ChEBI" id="CHEBI:58349"/>
    </ligand>
</feature>
<evidence type="ECO:0000256" key="8">
    <source>
        <dbReference type="HAMAP-Rule" id="MF_01925"/>
    </source>
</evidence>
<dbReference type="RefSeq" id="WP_096894831.1">
    <property type="nucleotide sequence ID" value="NZ_BAOS01000022.1"/>
</dbReference>
<dbReference type="FunFam" id="1.10.3730.10:FF:000001">
    <property type="entry name" value="Pyrroline-5-carboxylate reductase"/>
    <property type="match status" value="1"/>
</dbReference>
<dbReference type="PANTHER" id="PTHR11645">
    <property type="entry name" value="PYRROLINE-5-CARBOXYLATE REDUCTASE"/>
    <property type="match status" value="1"/>
</dbReference>
<feature type="binding site" evidence="10">
    <location>
        <position position="58"/>
    </location>
    <ligand>
        <name>NADPH</name>
        <dbReference type="ChEBI" id="CHEBI:57783"/>
    </ligand>
</feature>
<evidence type="ECO:0000256" key="7">
    <source>
        <dbReference type="ARBA" id="ARBA00023002"/>
    </source>
</evidence>
<protein>
    <recommendedName>
        <fullName evidence="8 9">Pyrroline-5-carboxylate reductase</fullName>
        <shortName evidence="8">P5C reductase</shortName>
        <shortName evidence="8">P5CR</shortName>
        <ecNumber evidence="8 9">1.5.1.2</ecNumber>
    </recommendedName>
    <alternativeName>
        <fullName evidence="8">PCA reductase</fullName>
    </alternativeName>
</protein>
<dbReference type="SUPFAM" id="SSF48179">
    <property type="entry name" value="6-phosphogluconate dehydrogenase C-terminal domain-like"/>
    <property type="match status" value="1"/>
</dbReference>
<feature type="binding site" evidence="10">
    <location>
        <position position="36"/>
    </location>
    <ligand>
        <name>NADP(+)</name>
        <dbReference type="ChEBI" id="CHEBI:58349"/>
    </ligand>
</feature>